<dbReference type="Pfam" id="PF13181">
    <property type="entry name" value="TPR_8"/>
    <property type="match status" value="3"/>
</dbReference>
<gene>
    <name evidence="1" type="ORF">S01H4_51060</name>
</gene>
<organism evidence="1">
    <name type="scientific">marine sediment metagenome</name>
    <dbReference type="NCBI Taxonomy" id="412755"/>
    <lineage>
        <taxon>unclassified sequences</taxon>
        <taxon>metagenomes</taxon>
        <taxon>ecological metagenomes</taxon>
    </lineage>
</organism>
<dbReference type="EMBL" id="BART01029046">
    <property type="protein sequence ID" value="GAG96428.1"/>
    <property type="molecule type" value="Genomic_DNA"/>
</dbReference>
<accession>X1CJL9</accession>
<evidence type="ECO:0000313" key="1">
    <source>
        <dbReference type="EMBL" id="GAG96428.1"/>
    </source>
</evidence>
<comment type="caution">
    <text evidence="1">The sequence shown here is derived from an EMBL/GenBank/DDBJ whole genome shotgun (WGS) entry which is preliminary data.</text>
</comment>
<dbReference type="Gene3D" id="1.25.40.10">
    <property type="entry name" value="Tetratricopeptide repeat domain"/>
    <property type="match status" value="2"/>
</dbReference>
<protein>
    <submittedName>
        <fullName evidence="1">Uncharacterized protein</fullName>
    </submittedName>
</protein>
<dbReference type="InterPro" id="IPR019734">
    <property type="entry name" value="TPR_rpt"/>
</dbReference>
<reference evidence="1" key="1">
    <citation type="journal article" date="2014" name="Front. Microbiol.">
        <title>High frequency of phylogenetically diverse reductive dehalogenase-homologous genes in deep subseafloor sedimentary metagenomes.</title>
        <authorList>
            <person name="Kawai M."/>
            <person name="Futagami T."/>
            <person name="Toyoda A."/>
            <person name="Takaki Y."/>
            <person name="Nishi S."/>
            <person name="Hori S."/>
            <person name="Arai W."/>
            <person name="Tsubouchi T."/>
            <person name="Morono Y."/>
            <person name="Uchiyama I."/>
            <person name="Ito T."/>
            <person name="Fujiyama A."/>
            <person name="Inagaki F."/>
            <person name="Takami H."/>
        </authorList>
    </citation>
    <scope>NUCLEOTIDE SEQUENCE</scope>
    <source>
        <strain evidence="1">Expedition CK06-06</strain>
    </source>
</reference>
<feature type="non-terminal residue" evidence="1">
    <location>
        <position position="260"/>
    </location>
</feature>
<name>X1CJL9_9ZZZZ</name>
<dbReference type="AlphaFoldDB" id="X1CJL9"/>
<proteinExistence type="predicted"/>
<dbReference type="SUPFAM" id="SSF48452">
    <property type="entry name" value="TPR-like"/>
    <property type="match status" value="1"/>
</dbReference>
<dbReference type="PANTHER" id="PTHR12558:SF13">
    <property type="entry name" value="CELL DIVISION CYCLE PROTEIN 27 HOMOLOG"/>
    <property type="match status" value="1"/>
</dbReference>
<dbReference type="PANTHER" id="PTHR12558">
    <property type="entry name" value="CELL DIVISION CYCLE 16,23,27"/>
    <property type="match status" value="1"/>
</dbReference>
<sequence>MSDDAKSMTARADSHFEKGNAPKALVYYRLARELTKSRPLLRELSLKIARTCATLKYHDDAVANYREAMKYSPVREQSNIMVEIARQYHASKNYRYAVAYFRKALEHECPPRFVGDVHYWLGRSLYKVPEMDTNDESLIRLEQAKSKPRNLVMKWHIHTTRGNALRKKERYDEALAEFRNALNTNLDVMGNAGHLYNSTAACYKAMGDEENAVRWYRKAIHAPHSKHSTKGWSSLQIARILRDSKPSAAQQELEEAKRFF</sequence>
<dbReference type="InterPro" id="IPR011990">
    <property type="entry name" value="TPR-like_helical_dom_sf"/>
</dbReference>
<dbReference type="SMART" id="SM00028">
    <property type="entry name" value="TPR"/>
    <property type="match status" value="5"/>
</dbReference>